<evidence type="ECO:0000256" key="3">
    <source>
        <dbReference type="SAM" id="SignalP"/>
    </source>
</evidence>
<feature type="region of interest" description="Disordered" evidence="2">
    <location>
        <begin position="48"/>
        <end position="102"/>
    </location>
</feature>
<dbReference type="Proteomes" id="UP001597519">
    <property type="component" value="Unassembled WGS sequence"/>
</dbReference>
<accession>A0ABW5WTT9</accession>
<evidence type="ECO:0000256" key="2">
    <source>
        <dbReference type="SAM" id="MobiDB-lite"/>
    </source>
</evidence>
<evidence type="ECO:0000256" key="1">
    <source>
        <dbReference type="ARBA" id="ARBA00022729"/>
    </source>
</evidence>
<keyword evidence="1 3" id="KW-0732">Signal</keyword>
<dbReference type="InterPro" id="IPR029050">
    <property type="entry name" value="Immunoprotect_excell_Ig-like"/>
</dbReference>
<name>A0ABW5WTT9_9STAP</name>
<feature type="signal peptide" evidence="3">
    <location>
        <begin position="1"/>
        <end position="22"/>
    </location>
</feature>
<dbReference type="EMBL" id="JBHUOQ010000001">
    <property type="protein sequence ID" value="MFD2830211.1"/>
    <property type="molecule type" value="Genomic_DNA"/>
</dbReference>
<reference evidence="5" key="1">
    <citation type="journal article" date="2019" name="Int. J. Syst. Evol. Microbiol.">
        <title>The Global Catalogue of Microorganisms (GCM) 10K type strain sequencing project: providing services to taxonomists for standard genome sequencing and annotation.</title>
        <authorList>
            <consortium name="The Broad Institute Genomics Platform"/>
            <consortium name="The Broad Institute Genome Sequencing Center for Infectious Disease"/>
            <person name="Wu L."/>
            <person name="Ma J."/>
        </authorList>
    </citation>
    <scope>NUCLEOTIDE SEQUENCE [LARGE SCALE GENOMIC DNA]</scope>
    <source>
        <strain evidence="5">KCTC 33575</strain>
    </source>
</reference>
<comment type="caution">
    <text evidence="4">The sequence shown here is derived from an EMBL/GenBank/DDBJ whole genome shotgun (WGS) entry which is preliminary data.</text>
</comment>
<sequence>MRLKKYILTAGFSSLLLLSACSGNEENSADSSEEADNRINELQDDLAAAESENEQLQEEISQLEEQLEAQEINQTENDDSESTNETSDIQAGSRSEPLALGETGTIEIRTYADDEDMTEITGLAEITVDNVIRGDEAVSILTGEYSEPEEPAEGMEWVVFDAQFILTELSDDDEVISFSDDFEIVTEDGSTVEKVYTSFDDDFFIQDVYSGGSAEGKIAVQAPAGESFIIKYDDYMGAKAFYQVD</sequence>
<dbReference type="PROSITE" id="PS51257">
    <property type="entry name" value="PROKAR_LIPOPROTEIN"/>
    <property type="match status" value="1"/>
</dbReference>
<dbReference type="Gene3D" id="2.60.40.1240">
    <property type="match status" value="1"/>
</dbReference>
<evidence type="ECO:0000313" key="5">
    <source>
        <dbReference type="Proteomes" id="UP001597519"/>
    </source>
</evidence>
<gene>
    <name evidence="4" type="ORF">ACFSX4_06970</name>
</gene>
<feature type="chain" id="PRO_5046991687" evidence="3">
    <location>
        <begin position="23"/>
        <end position="245"/>
    </location>
</feature>
<organism evidence="4 5">
    <name type="scientific">Corticicoccus populi</name>
    <dbReference type="NCBI Taxonomy" id="1812821"/>
    <lineage>
        <taxon>Bacteria</taxon>
        <taxon>Bacillati</taxon>
        <taxon>Bacillota</taxon>
        <taxon>Bacilli</taxon>
        <taxon>Bacillales</taxon>
        <taxon>Staphylococcaceae</taxon>
        <taxon>Corticicoccus</taxon>
    </lineage>
</organism>
<evidence type="ECO:0000313" key="4">
    <source>
        <dbReference type="EMBL" id="MFD2830211.1"/>
    </source>
</evidence>
<protein>
    <submittedName>
        <fullName evidence="4">BZIP transcription factor</fullName>
    </submittedName>
</protein>
<dbReference type="RefSeq" id="WP_377772920.1">
    <property type="nucleotide sequence ID" value="NZ_JBHUOQ010000001.1"/>
</dbReference>
<proteinExistence type="predicted"/>
<dbReference type="CDD" id="cd14686">
    <property type="entry name" value="bZIP"/>
    <property type="match status" value="1"/>
</dbReference>
<feature type="compositionally biased region" description="Polar residues" evidence="2">
    <location>
        <begin position="83"/>
        <end position="93"/>
    </location>
</feature>
<keyword evidence="5" id="KW-1185">Reference proteome</keyword>
<feature type="compositionally biased region" description="Acidic residues" evidence="2">
    <location>
        <begin position="51"/>
        <end position="68"/>
    </location>
</feature>